<sequence>MRRRRLRDHPLRLNALFLHPAKAGLPGGRPFFAHPCVNANCFAAPPARPSARRVSLPTALSNALRAGLRAARANLVPGLLLQAAALAIVCAFYFSPSVNHALDRLAQYRTATGFRFSIVSTALCGGIIPFLYLRTFTPAGHRPSYGYGAAITAFWGYKGFEVDLWYRFVGKVFGQDHHPLTVALKTVADQFVYCPILAIPLTVLVYFWTESGFSAGAVITDLRQGQWYARRVLTPLVSNLGIWLPAVMIIYSLPPALQLPMQNIVLVFFTLILSHLMRRTSAAV</sequence>
<protein>
    <submittedName>
        <fullName evidence="2">Uncharacterized protein</fullName>
    </submittedName>
</protein>
<accession>A0A1J5TG33</accession>
<keyword evidence="1" id="KW-1133">Transmembrane helix</keyword>
<dbReference type="EMBL" id="MLJW01000010">
    <property type="protein sequence ID" value="OIR15136.1"/>
    <property type="molecule type" value="Genomic_DNA"/>
</dbReference>
<feature type="transmembrane region" description="Helical" evidence="1">
    <location>
        <begin position="114"/>
        <end position="133"/>
    </location>
</feature>
<evidence type="ECO:0000313" key="2">
    <source>
        <dbReference type="EMBL" id="OIR15136.1"/>
    </source>
</evidence>
<feature type="transmembrane region" description="Helical" evidence="1">
    <location>
        <begin position="232"/>
        <end position="253"/>
    </location>
</feature>
<organism evidence="2">
    <name type="scientific">mine drainage metagenome</name>
    <dbReference type="NCBI Taxonomy" id="410659"/>
    <lineage>
        <taxon>unclassified sequences</taxon>
        <taxon>metagenomes</taxon>
        <taxon>ecological metagenomes</taxon>
    </lineage>
</organism>
<keyword evidence="1" id="KW-0812">Transmembrane</keyword>
<gene>
    <name evidence="2" type="ORF">GALL_42550</name>
</gene>
<feature type="transmembrane region" description="Helical" evidence="1">
    <location>
        <begin position="75"/>
        <end position="94"/>
    </location>
</feature>
<keyword evidence="1" id="KW-0472">Membrane</keyword>
<evidence type="ECO:0000256" key="1">
    <source>
        <dbReference type="SAM" id="Phobius"/>
    </source>
</evidence>
<reference evidence="2" key="1">
    <citation type="submission" date="2016-10" db="EMBL/GenBank/DDBJ databases">
        <title>Sequence of Gallionella enrichment culture.</title>
        <authorList>
            <person name="Poehlein A."/>
            <person name="Muehling M."/>
            <person name="Daniel R."/>
        </authorList>
    </citation>
    <scope>NUCLEOTIDE SEQUENCE</scope>
</reference>
<proteinExistence type="predicted"/>
<dbReference type="AlphaFoldDB" id="A0A1J5TG33"/>
<comment type="caution">
    <text evidence="2">The sequence shown here is derived from an EMBL/GenBank/DDBJ whole genome shotgun (WGS) entry which is preliminary data.</text>
</comment>
<name>A0A1J5TG33_9ZZZZ</name>
<feature type="transmembrane region" description="Helical" evidence="1">
    <location>
        <begin position="259"/>
        <end position="277"/>
    </location>
</feature>